<evidence type="ECO:0000313" key="3">
    <source>
        <dbReference type="Proteomes" id="UP001303046"/>
    </source>
</evidence>
<protein>
    <submittedName>
        <fullName evidence="2">Uncharacterized protein</fullName>
    </submittedName>
</protein>
<dbReference type="EMBL" id="JAVFWL010000004">
    <property type="protein sequence ID" value="KAK6751589.1"/>
    <property type="molecule type" value="Genomic_DNA"/>
</dbReference>
<dbReference type="Proteomes" id="UP001303046">
    <property type="component" value="Unassembled WGS sequence"/>
</dbReference>
<feature type="compositionally biased region" description="Basic and acidic residues" evidence="1">
    <location>
        <begin position="1"/>
        <end position="10"/>
    </location>
</feature>
<proteinExistence type="predicted"/>
<reference evidence="2 3" key="1">
    <citation type="submission" date="2023-08" db="EMBL/GenBank/DDBJ databases">
        <title>A Necator americanus chromosomal reference genome.</title>
        <authorList>
            <person name="Ilik V."/>
            <person name="Petrzelkova K.J."/>
            <person name="Pardy F."/>
            <person name="Fuh T."/>
            <person name="Niatou-Singa F.S."/>
            <person name="Gouil Q."/>
            <person name="Baker L."/>
            <person name="Ritchie M.E."/>
            <person name="Jex A.R."/>
            <person name="Gazzola D."/>
            <person name="Li H."/>
            <person name="Toshio Fujiwara R."/>
            <person name="Zhan B."/>
            <person name="Aroian R.V."/>
            <person name="Pafco B."/>
            <person name="Schwarz E.M."/>
        </authorList>
    </citation>
    <scope>NUCLEOTIDE SEQUENCE [LARGE SCALE GENOMIC DNA]</scope>
    <source>
        <strain evidence="2 3">Aroian</strain>
        <tissue evidence="2">Whole animal</tissue>
    </source>
</reference>
<feature type="region of interest" description="Disordered" evidence="1">
    <location>
        <begin position="1"/>
        <end position="36"/>
    </location>
</feature>
<accession>A0ABR1DMD4</accession>
<organism evidence="2 3">
    <name type="scientific">Necator americanus</name>
    <name type="common">Human hookworm</name>
    <dbReference type="NCBI Taxonomy" id="51031"/>
    <lineage>
        <taxon>Eukaryota</taxon>
        <taxon>Metazoa</taxon>
        <taxon>Ecdysozoa</taxon>
        <taxon>Nematoda</taxon>
        <taxon>Chromadorea</taxon>
        <taxon>Rhabditida</taxon>
        <taxon>Rhabditina</taxon>
        <taxon>Rhabditomorpha</taxon>
        <taxon>Strongyloidea</taxon>
        <taxon>Ancylostomatidae</taxon>
        <taxon>Bunostominae</taxon>
        <taxon>Necator</taxon>
    </lineage>
</organism>
<keyword evidence="3" id="KW-1185">Reference proteome</keyword>
<evidence type="ECO:0000256" key="1">
    <source>
        <dbReference type="SAM" id="MobiDB-lite"/>
    </source>
</evidence>
<name>A0ABR1DMD4_NECAM</name>
<gene>
    <name evidence="2" type="primary">Necator_chrIV.g16461</name>
    <name evidence="2" type="ORF">RB195_003164</name>
</gene>
<sequence>MYDMCGEKLRRSAGRGPKRGKEARKDAGDLTTSRGNGKFLEIDDMIELYMEISENLFFCMHHAQASSDVKDDAVVAMITILRKHTHKHRGERMLRKFRMTALNRKKVSPTPTDIRTRLWGDPLEWGPKQPLRLS</sequence>
<evidence type="ECO:0000313" key="2">
    <source>
        <dbReference type="EMBL" id="KAK6751589.1"/>
    </source>
</evidence>
<feature type="compositionally biased region" description="Basic and acidic residues" evidence="1">
    <location>
        <begin position="19"/>
        <end position="28"/>
    </location>
</feature>
<comment type="caution">
    <text evidence="2">The sequence shown here is derived from an EMBL/GenBank/DDBJ whole genome shotgun (WGS) entry which is preliminary data.</text>
</comment>